<keyword evidence="1" id="KW-0732">Signal</keyword>
<dbReference type="KEGG" id="cci:CC1G_15113"/>
<feature type="signal peptide" evidence="1">
    <location>
        <begin position="1"/>
        <end position="31"/>
    </location>
</feature>
<accession>D6RPH5</accession>
<organism evidence="2 3">
    <name type="scientific">Coprinopsis cinerea (strain Okayama-7 / 130 / ATCC MYA-4618 / FGSC 9003)</name>
    <name type="common">Inky cap fungus</name>
    <name type="synonym">Hormographiella aspergillata</name>
    <dbReference type="NCBI Taxonomy" id="240176"/>
    <lineage>
        <taxon>Eukaryota</taxon>
        <taxon>Fungi</taxon>
        <taxon>Dikarya</taxon>
        <taxon>Basidiomycota</taxon>
        <taxon>Agaricomycotina</taxon>
        <taxon>Agaricomycetes</taxon>
        <taxon>Agaricomycetidae</taxon>
        <taxon>Agaricales</taxon>
        <taxon>Agaricineae</taxon>
        <taxon>Psathyrellaceae</taxon>
        <taxon>Coprinopsis</taxon>
    </lineage>
</organism>
<dbReference type="InParanoid" id="D6RPH5"/>
<protein>
    <submittedName>
        <fullName evidence="2">Uncharacterized protein</fullName>
    </submittedName>
</protein>
<evidence type="ECO:0000256" key="1">
    <source>
        <dbReference type="SAM" id="SignalP"/>
    </source>
</evidence>
<sequence length="151" mass="17077">MSVCPTPIRLGQSVYPFVLLVLIFGQWGCKKRDTDDCLPPVYSNVDLEILDPSQSPVCMTQTVQSRRNLTFPTKLTSAHRKKASNSGYARTQQQKSAVEDCQTLNTRQTFIIIQWTCRMSLSCDVSMPSPNAQSSKSKWVYAQHRAPFEDL</sequence>
<comment type="caution">
    <text evidence="2">The sequence shown here is derived from an EMBL/GenBank/DDBJ whole genome shotgun (WGS) entry which is preliminary data.</text>
</comment>
<evidence type="ECO:0000313" key="2">
    <source>
        <dbReference type="EMBL" id="EFI26978.1"/>
    </source>
</evidence>
<reference evidence="2 3" key="1">
    <citation type="journal article" date="2010" name="Proc. Natl. Acad. Sci. U.S.A.">
        <title>Insights into evolution of multicellular fungi from the assembled chromosomes of the mushroom Coprinopsis cinerea (Coprinus cinereus).</title>
        <authorList>
            <person name="Stajich J.E."/>
            <person name="Wilke S.K."/>
            <person name="Ahren D."/>
            <person name="Au C.H."/>
            <person name="Birren B.W."/>
            <person name="Borodovsky M."/>
            <person name="Burns C."/>
            <person name="Canback B."/>
            <person name="Casselton L.A."/>
            <person name="Cheng C.K."/>
            <person name="Deng J."/>
            <person name="Dietrich F.S."/>
            <person name="Fargo D.C."/>
            <person name="Farman M.L."/>
            <person name="Gathman A.C."/>
            <person name="Goldberg J."/>
            <person name="Guigo R."/>
            <person name="Hoegger P.J."/>
            <person name="Hooker J.B."/>
            <person name="Huggins A."/>
            <person name="James T.Y."/>
            <person name="Kamada T."/>
            <person name="Kilaru S."/>
            <person name="Kodira C."/>
            <person name="Kues U."/>
            <person name="Kupfer D."/>
            <person name="Kwan H.S."/>
            <person name="Lomsadze A."/>
            <person name="Li W."/>
            <person name="Lilly W.W."/>
            <person name="Ma L.J."/>
            <person name="Mackey A.J."/>
            <person name="Manning G."/>
            <person name="Martin F."/>
            <person name="Muraguchi H."/>
            <person name="Natvig D.O."/>
            <person name="Palmerini H."/>
            <person name="Ramesh M.A."/>
            <person name="Rehmeyer C.J."/>
            <person name="Roe B.A."/>
            <person name="Shenoy N."/>
            <person name="Stanke M."/>
            <person name="Ter-Hovhannisyan V."/>
            <person name="Tunlid A."/>
            <person name="Velagapudi R."/>
            <person name="Vision T.J."/>
            <person name="Zeng Q."/>
            <person name="Zolan M.E."/>
            <person name="Pukkila P.J."/>
        </authorList>
    </citation>
    <scope>NUCLEOTIDE SEQUENCE [LARGE SCALE GENOMIC DNA]</scope>
    <source>
        <strain evidence="3">Okayama-7 / 130 / ATCC MYA-4618 / FGSC 9003</strain>
    </source>
</reference>
<dbReference type="VEuPathDB" id="FungiDB:CC1G_15113"/>
<gene>
    <name evidence="2" type="ORF">CC1G_15113</name>
</gene>
<feature type="chain" id="PRO_5003087493" evidence="1">
    <location>
        <begin position="32"/>
        <end position="151"/>
    </location>
</feature>
<dbReference type="HOGENOM" id="CLU_1731376_0_0_1"/>
<dbReference type="GeneID" id="9379747"/>
<evidence type="ECO:0000313" key="3">
    <source>
        <dbReference type="Proteomes" id="UP000001861"/>
    </source>
</evidence>
<proteinExistence type="predicted"/>
<dbReference type="AlphaFoldDB" id="D6RPH5"/>
<name>D6RPH5_COPC7</name>
<dbReference type="Proteomes" id="UP000001861">
    <property type="component" value="Unassembled WGS sequence"/>
</dbReference>
<dbReference type="EMBL" id="AACS02000009">
    <property type="protein sequence ID" value="EFI26978.1"/>
    <property type="molecule type" value="Genomic_DNA"/>
</dbReference>
<dbReference type="RefSeq" id="XP_002910472.1">
    <property type="nucleotide sequence ID" value="XM_002910426.1"/>
</dbReference>
<keyword evidence="3" id="KW-1185">Reference proteome</keyword>